<reference evidence="2 3" key="1">
    <citation type="journal article" date="2018" name="Proc. R. Soc. B">
        <title>A non-coding region near Follistatin controls head colour polymorphism in the Gouldian finch.</title>
        <authorList>
            <person name="Toomey M.B."/>
            <person name="Marques C.I."/>
            <person name="Andrade P."/>
            <person name="Araujo P.M."/>
            <person name="Sabatino S."/>
            <person name="Gazda M.A."/>
            <person name="Afonso S."/>
            <person name="Lopes R.J."/>
            <person name="Corbo J.C."/>
            <person name="Carneiro M."/>
        </authorList>
    </citation>
    <scope>NUCLEOTIDE SEQUENCE [LARGE SCALE GENOMIC DNA]</scope>
    <source>
        <strain evidence="2">Red01</strain>
        <tissue evidence="2">Muscle</tissue>
    </source>
</reference>
<keyword evidence="3" id="KW-1185">Reference proteome</keyword>
<name>A0A3L8S4G6_CHLGU</name>
<feature type="non-terminal residue" evidence="2">
    <location>
        <position position="1"/>
    </location>
</feature>
<dbReference type="Proteomes" id="UP000276834">
    <property type="component" value="Unassembled WGS sequence"/>
</dbReference>
<feature type="chain" id="PRO_5017973033" evidence="1">
    <location>
        <begin position="20"/>
        <end position="97"/>
    </location>
</feature>
<evidence type="ECO:0000313" key="2">
    <source>
        <dbReference type="EMBL" id="RLV97104.1"/>
    </source>
</evidence>
<evidence type="ECO:0000313" key="3">
    <source>
        <dbReference type="Proteomes" id="UP000276834"/>
    </source>
</evidence>
<dbReference type="AlphaFoldDB" id="A0A3L8S4G6"/>
<accession>A0A3L8S4G6</accession>
<evidence type="ECO:0000256" key="1">
    <source>
        <dbReference type="SAM" id="SignalP"/>
    </source>
</evidence>
<protein>
    <submittedName>
        <fullName evidence="2">Uncharacterized protein</fullName>
    </submittedName>
</protein>
<feature type="non-terminal residue" evidence="2">
    <location>
        <position position="97"/>
    </location>
</feature>
<organism evidence="2 3">
    <name type="scientific">Chloebia gouldiae</name>
    <name type="common">Gouldian finch</name>
    <name type="synonym">Erythrura gouldiae</name>
    <dbReference type="NCBI Taxonomy" id="44316"/>
    <lineage>
        <taxon>Eukaryota</taxon>
        <taxon>Metazoa</taxon>
        <taxon>Chordata</taxon>
        <taxon>Craniata</taxon>
        <taxon>Vertebrata</taxon>
        <taxon>Euteleostomi</taxon>
        <taxon>Archelosauria</taxon>
        <taxon>Archosauria</taxon>
        <taxon>Dinosauria</taxon>
        <taxon>Saurischia</taxon>
        <taxon>Theropoda</taxon>
        <taxon>Coelurosauria</taxon>
        <taxon>Aves</taxon>
        <taxon>Neognathae</taxon>
        <taxon>Neoaves</taxon>
        <taxon>Telluraves</taxon>
        <taxon>Australaves</taxon>
        <taxon>Passeriformes</taxon>
        <taxon>Passeroidea</taxon>
        <taxon>Passeridae</taxon>
        <taxon>Chloebia</taxon>
    </lineage>
</organism>
<feature type="signal peptide" evidence="1">
    <location>
        <begin position="1"/>
        <end position="19"/>
    </location>
</feature>
<gene>
    <name evidence="2" type="ORF">DV515_00012101</name>
</gene>
<comment type="caution">
    <text evidence="2">The sequence shown here is derived from an EMBL/GenBank/DDBJ whole genome shotgun (WGS) entry which is preliminary data.</text>
</comment>
<proteinExistence type="predicted"/>
<sequence length="97" mass="11555">WKYCLVVLWFCILKYFWKCKISHSGESTFLLCSETVTLRCLSDGKIPCYTWLMQVQILYSHILKSVFFSSFRKCPILSFWSWSTAMVGTWQITYKVI</sequence>
<dbReference type="EMBL" id="QUSF01000062">
    <property type="protein sequence ID" value="RLV97104.1"/>
    <property type="molecule type" value="Genomic_DNA"/>
</dbReference>
<keyword evidence="1" id="KW-0732">Signal</keyword>